<evidence type="ECO:0000313" key="1">
    <source>
        <dbReference type="EMBL" id="RRG17342.1"/>
    </source>
</evidence>
<gene>
    <name evidence="1" type="ORF">D3P96_08195</name>
</gene>
<name>A0A3P2RI02_WEIVI</name>
<proteinExistence type="predicted"/>
<dbReference type="Proteomes" id="UP000275836">
    <property type="component" value="Unassembled WGS sequence"/>
</dbReference>
<accession>A0A3P2RI02</accession>
<organism evidence="1 2">
    <name type="scientific">Weissella viridescens</name>
    <name type="common">Lactobacillus viridescens</name>
    <dbReference type="NCBI Taxonomy" id="1629"/>
    <lineage>
        <taxon>Bacteria</taxon>
        <taxon>Bacillati</taxon>
        <taxon>Bacillota</taxon>
        <taxon>Bacilli</taxon>
        <taxon>Lactobacillales</taxon>
        <taxon>Lactobacillaceae</taxon>
        <taxon>Weissella</taxon>
    </lineage>
</organism>
<evidence type="ECO:0000313" key="2">
    <source>
        <dbReference type="Proteomes" id="UP000275836"/>
    </source>
</evidence>
<dbReference type="AlphaFoldDB" id="A0A3P2RI02"/>
<protein>
    <submittedName>
        <fullName evidence="1">Uncharacterized protein</fullName>
    </submittedName>
</protein>
<dbReference type="EMBL" id="RHGY01000013">
    <property type="protein sequence ID" value="RRG17342.1"/>
    <property type="molecule type" value="Genomic_DNA"/>
</dbReference>
<dbReference type="RefSeq" id="WP_124943847.1">
    <property type="nucleotide sequence ID" value="NZ_RHGY01000013.1"/>
</dbReference>
<reference evidence="1 2" key="1">
    <citation type="submission" date="2018-10" db="EMBL/GenBank/DDBJ databases">
        <title>Draft genome sequence of Weissella viridescens UCO-SMC3.</title>
        <authorList>
            <person name="Garcia-Cancino A."/>
            <person name="Espinoza-Monje M."/>
            <person name="Albarracin L."/>
            <person name="Garcia-Castillo V."/>
            <person name="Campos-Martin J."/>
            <person name="Nakano Y."/>
            <person name="Guitierrez-Zamorano C."/>
            <person name="Ikeda-Ohtsubo W."/>
            <person name="Morita H."/>
            <person name="Kitazawa H."/>
            <person name="Villena J."/>
        </authorList>
    </citation>
    <scope>NUCLEOTIDE SEQUENCE [LARGE SCALE GENOMIC DNA]</scope>
    <source>
        <strain evidence="1 2">UCO-SMC3</strain>
    </source>
</reference>
<comment type="caution">
    <text evidence="1">The sequence shown here is derived from an EMBL/GenBank/DDBJ whole genome shotgun (WGS) entry which is preliminary data.</text>
</comment>
<sequence length="110" mass="12539">MNKEALTPFDDPMFDAALVDPSINLDELVPVMTGDILWSPVYLTSEELNHLQSLHDELADATTLMQDVLETTQAKCFEVDMLKDIKWSVEQHNHNLDSVLQRLTTKLEVK</sequence>